<feature type="transmembrane region" description="Helical" evidence="7">
    <location>
        <begin position="176"/>
        <end position="196"/>
    </location>
</feature>
<dbReference type="Gene3D" id="1.10.3720.10">
    <property type="entry name" value="MetI-like"/>
    <property type="match status" value="1"/>
</dbReference>
<dbReference type="GO" id="GO:0005886">
    <property type="term" value="C:plasma membrane"/>
    <property type="evidence" value="ECO:0007669"/>
    <property type="project" value="UniProtKB-SubCell"/>
</dbReference>
<comment type="subcellular location">
    <subcellularLocation>
        <location evidence="1 7">Cell membrane</location>
        <topology evidence="1 7">Multi-pass membrane protein</topology>
    </subcellularLocation>
</comment>
<reference evidence="10" key="2">
    <citation type="submission" date="2021-04" db="EMBL/GenBank/DDBJ databases">
        <authorList>
            <person name="Gilroy R."/>
        </authorList>
    </citation>
    <scope>NUCLEOTIDE SEQUENCE</scope>
    <source>
        <strain evidence="10">ChiHejej3B27-3195</strain>
    </source>
</reference>
<feature type="transmembrane region" description="Helical" evidence="7">
    <location>
        <begin position="285"/>
        <end position="309"/>
    </location>
</feature>
<evidence type="ECO:0000256" key="1">
    <source>
        <dbReference type="ARBA" id="ARBA00004651"/>
    </source>
</evidence>
<dbReference type="InterPro" id="IPR035906">
    <property type="entry name" value="MetI-like_sf"/>
</dbReference>
<dbReference type="GO" id="GO:0055085">
    <property type="term" value="P:transmembrane transport"/>
    <property type="evidence" value="ECO:0007669"/>
    <property type="project" value="InterPro"/>
</dbReference>
<dbReference type="InterPro" id="IPR000515">
    <property type="entry name" value="MetI-like"/>
</dbReference>
<dbReference type="Proteomes" id="UP000824151">
    <property type="component" value="Unassembled WGS sequence"/>
</dbReference>
<organism evidence="10 11">
    <name type="scientific">Candidatus Nesterenkonia stercoripullorum</name>
    <dbReference type="NCBI Taxonomy" id="2838701"/>
    <lineage>
        <taxon>Bacteria</taxon>
        <taxon>Bacillati</taxon>
        <taxon>Actinomycetota</taxon>
        <taxon>Actinomycetes</taxon>
        <taxon>Micrococcales</taxon>
        <taxon>Micrococcaceae</taxon>
        <taxon>Nesterenkonia</taxon>
    </lineage>
</organism>
<dbReference type="Pfam" id="PF19300">
    <property type="entry name" value="BPD_transp_1_N"/>
    <property type="match status" value="1"/>
</dbReference>
<accession>A0A9D1UTD5</accession>
<dbReference type="PROSITE" id="PS50928">
    <property type="entry name" value="ABC_TM1"/>
    <property type="match status" value="1"/>
</dbReference>
<evidence type="ECO:0000256" key="4">
    <source>
        <dbReference type="ARBA" id="ARBA00022692"/>
    </source>
</evidence>
<keyword evidence="3" id="KW-1003">Cell membrane</keyword>
<name>A0A9D1UTD5_9MICC</name>
<sequence>MRTRSWLVSVLARAVPVLLLTSLITFLLSAFAEQEPADLLLGEAATPDAVAELNHELGRDRPLGVQFADWVGGALQGDLGVSWFTGIPVTTTILDRLPVSLSIAALALLIGVLLGGVAGVAAALKRGTWIDRLVTVAASTLATLPPFVVSIGFILLFGVVIPILPTGGYTPLGQSVPGWLASIILPAAALALEAAADIARQLRTALVRTYGKNLITGARLRGLSPRRILFKHALPHAAGPALATVGIQVPRLIGGAIIAEQIFSLPGLGLMAFEGATQGDQPVVMGAVMVTVVVVLLSTFVIDLILMALTPAARPQPQRLHLRGFRHHRPTEPSSRGNDVEALSAEPDLIGSAASRGRSPL</sequence>
<feature type="transmembrane region" description="Helical" evidence="7">
    <location>
        <begin position="252"/>
        <end position="273"/>
    </location>
</feature>
<evidence type="ECO:0000256" key="3">
    <source>
        <dbReference type="ARBA" id="ARBA00022475"/>
    </source>
</evidence>
<proteinExistence type="inferred from homology"/>
<evidence type="ECO:0000256" key="2">
    <source>
        <dbReference type="ARBA" id="ARBA00022448"/>
    </source>
</evidence>
<dbReference type="PANTHER" id="PTHR43163">
    <property type="entry name" value="DIPEPTIDE TRANSPORT SYSTEM PERMEASE PROTEIN DPPB-RELATED"/>
    <property type="match status" value="1"/>
</dbReference>
<feature type="transmembrane region" description="Helical" evidence="7">
    <location>
        <begin position="103"/>
        <end position="124"/>
    </location>
</feature>
<dbReference type="InterPro" id="IPR045621">
    <property type="entry name" value="BPD_transp_1_N"/>
</dbReference>
<evidence type="ECO:0000256" key="8">
    <source>
        <dbReference type="SAM" id="MobiDB-lite"/>
    </source>
</evidence>
<feature type="region of interest" description="Disordered" evidence="8">
    <location>
        <begin position="327"/>
        <end position="361"/>
    </location>
</feature>
<dbReference type="PANTHER" id="PTHR43163:SF3">
    <property type="entry name" value="PEPTIDE ABC TRANSPORTER PERMEASE PROTEIN"/>
    <property type="match status" value="1"/>
</dbReference>
<reference evidence="10" key="1">
    <citation type="journal article" date="2021" name="PeerJ">
        <title>Extensive microbial diversity within the chicken gut microbiome revealed by metagenomics and culture.</title>
        <authorList>
            <person name="Gilroy R."/>
            <person name="Ravi A."/>
            <person name="Getino M."/>
            <person name="Pursley I."/>
            <person name="Horton D.L."/>
            <person name="Alikhan N.F."/>
            <person name="Baker D."/>
            <person name="Gharbi K."/>
            <person name="Hall N."/>
            <person name="Watson M."/>
            <person name="Adriaenssens E.M."/>
            <person name="Foster-Nyarko E."/>
            <person name="Jarju S."/>
            <person name="Secka A."/>
            <person name="Antonio M."/>
            <person name="Oren A."/>
            <person name="Chaudhuri R.R."/>
            <person name="La Ragione R."/>
            <person name="Hildebrand F."/>
            <person name="Pallen M.J."/>
        </authorList>
    </citation>
    <scope>NUCLEOTIDE SEQUENCE</scope>
    <source>
        <strain evidence="10">ChiHejej3B27-3195</strain>
    </source>
</reference>
<dbReference type="SUPFAM" id="SSF161098">
    <property type="entry name" value="MetI-like"/>
    <property type="match status" value="1"/>
</dbReference>
<evidence type="ECO:0000259" key="9">
    <source>
        <dbReference type="PROSITE" id="PS50928"/>
    </source>
</evidence>
<evidence type="ECO:0000256" key="7">
    <source>
        <dbReference type="RuleBase" id="RU363032"/>
    </source>
</evidence>
<evidence type="ECO:0000313" key="11">
    <source>
        <dbReference type="Proteomes" id="UP000824151"/>
    </source>
</evidence>
<dbReference type="Pfam" id="PF00528">
    <property type="entry name" value="BPD_transp_1"/>
    <property type="match status" value="1"/>
</dbReference>
<dbReference type="CDD" id="cd06261">
    <property type="entry name" value="TM_PBP2"/>
    <property type="match status" value="1"/>
</dbReference>
<keyword evidence="6 7" id="KW-0472">Membrane</keyword>
<keyword evidence="2 7" id="KW-0813">Transport</keyword>
<keyword evidence="5 7" id="KW-1133">Transmembrane helix</keyword>
<comment type="similarity">
    <text evidence="7">Belongs to the binding-protein-dependent transport system permease family.</text>
</comment>
<dbReference type="AlphaFoldDB" id="A0A9D1UTD5"/>
<evidence type="ECO:0000313" key="10">
    <source>
        <dbReference type="EMBL" id="HIX00082.1"/>
    </source>
</evidence>
<feature type="transmembrane region" description="Helical" evidence="7">
    <location>
        <begin position="136"/>
        <end position="164"/>
    </location>
</feature>
<comment type="caution">
    <text evidence="10">The sequence shown here is derived from an EMBL/GenBank/DDBJ whole genome shotgun (WGS) entry which is preliminary data.</text>
</comment>
<dbReference type="EMBL" id="DXGD01000298">
    <property type="protein sequence ID" value="HIX00082.1"/>
    <property type="molecule type" value="Genomic_DNA"/>
</dbReference>
<evidence type="ECO:0000256" key="5">
    <source>
        <dbReference type="ARBA" id="ARBA00022989"/>
    </source>
</evidence>
<gene>
    <name evidence="10" type="ORF">H9871_08040</name>
</gene>
<feature type="domain" description="ABC transmembrane type-1" evidence="9">
    <location>
        <begin position="97"/>
        <end position="306"/>
    </location>
</feature>
<keyword evidence="4 7" id="KW-0812">Transmembrane</keyword>
<evidence type="ECO:0000256" key="6">
    <source>
        <dbReference type="ARBA" id="ARBA00023136"/>
    </source>
</evidence>
<protein>
    <submittedName>
        <fullName evidence="10">ABC transporter permease</fullName>
    </submittedName>
</protein>